<keyword evidence="5" id="KW-1185">Reference proteome</keyword>
<keyword evidence="2 3" id="KW-0378">Hydrolase</keyword>
<accession>A0ABU9BCP8</accession>
<comment type="caution">
    <text evidence="4">The sequence shown here is derived from an EMBL/GenBank/DDBJ whole genome shotgun (WGS) entry which is preliminary data.</text>
</comment>
<reference evidence="4 5" key="1">
    <citation type="submission" date="2024-04" db="EMBL/GenBank/DDBJ databases">
        <title>Novel species of the genus Ideonella isolated from streams.</title>
        <authorList>
            <person name="Lu H."/>
        </authorList>
    </citation>
    <scope>NUCLEOTIDE SEQUENCE [LARGE SCALE GENOMIC DNA]</scope>
    <source>
        <strain evidence="4 5">BYS139W</strain>
    </source>
</reference>
<dbReference type="Pfam" id="PF00702">
    <property type="entry name" value="Hydrolase"/>
    <property type="match status" value="1"/>
</dbReference>
<dbReference type="InterPro" id="IPR006439">
    <property type="entry name" value="HAD-SF_hydro_IA"/>
</dbReference>
<dbReference type="InterPro" id="IPR023214">
    <property type="entry name" value="HAD_sf"/>
</dbReference>
<dbReference type="PANTHER" id="PTHR43316:SF3">
    <property type="entry name" value="HALOACID DEHALOGENASE, TYPE II (AFU_ORTHOLOGUE AFUA_2G07750)-RELATED"/>
    <property type="match status" value="1"/>
</dbReference>
<comment type="catalytic activity">
    <reaction evidence="3">
        <text>an (S)-2-haloacid + H2O = a (2R)-2-hydroxycarboxylate + a halide anion + H(+)</text>
        <dbReference type="Rhea" id="RHEA:11192"/>
        <dbReference type="ChEBI" id="CHEBI:15377"/>
        <dbReference type="ChEBI" id="CHEBI:15378"/>
        <dbReference type="ChEBI" id="CHEBI:16042"/>
        <dbReference type="ChEBI" id="CHEBI:58314"/>
        <dbReference type="ChEBI" id="CHEBI:137405"/>
        <dbReference type="EC" id="3.8.1.2"/>
    </reaction>
</comment>
<dbReference type="SFLD" id="SFLDF00045">
    <property type="entry name" value="2-haloacid_dehalogenase"/>
    <property type="match status" value="1"/>
</dbReference>
<organism evidence="4 5">
    <name type="scientific">Pseudaquabacterium rugosum</name>
    <dbReference type="NCBI Taxonomy" id="2984194"/>
    <lineage>
        <taxon>Bacteria</taxon>
        <taxon>Pseudomonadati</taxon>
        <taxon>Pseudomonadota</taxon>
        <taxon>Betaproteobacteria</taxon>
        <taxon>Burkholderiales</taxon>
        <taxon>Sphaerotilaceae</taxon>
        <taxon>Pseudaquabacterium</taxon>
    </lineage>
</organism>
<dbReference type="InterPro" id="IPR036412">
    <property type="entry name" value="HAD-like_sf"/>
</dbReference>
<name>A0ABU9BCP8_9BURK</name>
<dbReference type="InterPro" id="IPR023198">
    <property type="entry name" value="PGP-like_dom2"/>
</dbReference>
<dbReference type="InterPro" id="IPR006328">
    <property type="entry name" value="2-HAD"/>
</dbReference>
<comment type="similarity">
    <text evidence="1 3">Belongs to the HAD-like hydrolase superfamily. S-2-haloalkanoic acid dehalogenase family.</text>
</comment>
<dbReference type="SFLD" id="SFLDS00003">
    <property type="entry name" value="Haloacid_Dehalogenase"/>
    <property type="match status" value="1"/>
</dbReference>
<dbReference type="SFLD" id="SFLDG01135">
    <property type="entry name" value="C1.5.6:_HAD__Beta-PGM__Phospha"/>
    <property type="match status" value="1"/>
</dbReference>
<sequence length="253" mass="27311">MAHLPSRSSTPPAPARGPAAPAAVLFDAYGTLFDVHSVALAAEQRWPGQGQALSTAWRERQISYTRLVSMSGRYQPFWDLTRAALRQGCAQLGLALDDAAEAALMNEYRHLSPFPEALGVLQALRARGVPTGILSNGDPAMLEVSVRSAGFQDLLGCVLSAHAVQRYKTDPAVYQLGCDHLRLPARRILFVSANGWDAIGATWFGYTTLWVDRQGLPLDPLDTRPTRSGHSLRDVLDAFPAPAGDAPARRTAA</sequence>
<dbReference type="Gene3D" id="3.40.50.1000">
    <property type="entry name" value="HAD superfamily/HAD-like"/>
    <property type="match status" value="1"/>
</dbReference>
<proteinExistence type="inferred from homology"/>
<evidence type="ECO:0000313" key="5">
    <source>
        <dbReference type="Proteomes" id="UP001368500"/>
    </source>
</evidence>
<dbReference type="NCBIfam" id="TIGR01428">
    <property type="entry name" value="HAD_type_II"/>
    <property type="match status" value="1"/>
</dbReference>
<dbReference type="SFLD" id="SFLDG01129">
    <property type="entry name" value="C1.5:_HAD__Beta-PGM__Phosphata"/>
    <property type="match status" value="1"/>
</dbReference>
<dbReference type="SUPFAM" id="SSF56784">
    <property type="entry name" value="HAD-like"/>
    <property type="match status" value="1"/>
</dbReference>
<dbReference type="RefSeq" id="WP_341374152.1">
    <property type="nucleotide sequence ID" value="NZ_JBBUTF010000008.1"/>
</dbReference>
<protein>
    <recommendedName>
        <fullName evidence="3">(S)-2-haloacid dehalogenase</fullName>
        <ecNumber evidence="3">3.8.1.2</ecNumber>
    </recommendedName>
    <alternativeName>
        <fullName evidence="3">2-haloalkanoic acid dehalogenase</fullName>
    </alternativeName>
    <alternativeName>
        <fullName evidence="3">Halocarboxylic acid halidohydrolase</fullName>
    </alternativeName>
    <alternativeName>
        <fullName evidence="3">L-2-haloacid dehalogenase</fullName>
    </alternativeName>
</protein>
<dbReference type="Proteomes" id="UP001368500">
    <property type="component" value="Unassembled WGS sequence"/>
</dbReference>
<dbReference type="CDD" id="cd02588">
    <property type="entry name" value="HAD_L2-DEX"/>
    <property type="match status" value="1"/>
</dbReference>
<dbReference type="InterPro" id="IPR051540">
    <property type="entry name" value="S-2-haloacid_dehalogenase"/>
</dbReference>
<dbReference type="EMBL" id="JBBUTF010000008">
    <property type="protein sequence ID" value="MEK8026368.1"/>
    <property type="molecule type" value="Genomic_DNA"/>
</dbReference>
<evidence type="ECO:0000256" key="3">
    <source>
        <dbReference type="RuleBase" id="RU368077"/>
    </source>
</evidence>
<gene>
    <name evidence="4" type="ORF">AACH11_10405</name>
</gene>
<dbReference type="PRINTS" id="PR00413">
    <property type="entry name" value="HADHALOGNASE"/>
</dbReference>
<evidence type="ECO:0000256" key="1">
    <source>
        <dbReference type="ARBA" id="ARBA00008106"/>
    </source>
</evidence>
<evidence type="ECO:0000256" key="2">
    <source>
        <dbReference type="ARBA" id="ARBA00022801"/>
    </source>
</evidence>
<dbReference type="Gene3D" id="1.10.150.240">
    <property type="entry name" value="Putative phosphatase, domain 2"/>
    <property type="match status" value="1"/>
</dbReference>
<dbReference type="NCBIfam" id="TIGR01493">
    <property type="entry name" value="HAD-SF-IA-v2"/>
    <property type="match status" value="1"/>
</dbReference>
<dbReference type="EC" id="3.8.1.2" evidence="3"/>
<comment type="function">
    <text evidence="3">Catalyzes the hydrolytic dehalogenation of small (S)-2-haloalkanoic acids to yield the corresponding (R)-2-hydroxyalkanoic acids.</text>
</comment>
<dbReference type="PANTHER" id="PTHR43316">
    <property type="entry name" value="HYDROLASE, HALOACID DELAHOGENASE-RELATED"/>
    <property type="match status" value="1"/>
</dbReference>
<evidence type="ECO:0000313" key="4">
    <source>
        <dbReference type="EMBL" id="MEK8026368.1"/>
    </source>
</evidence>